<proteinExistence type="predicted"/>
<keyword evidence="2" id="KW-0812">Transmembrane</keyword>
<protein>
    <submittedName>
        <fullName evidence="3">Uncharacterized protein</fullName>
    </submittedName>
</protein>
<keyword evidence="2" id="KW-1133">Transmembrane helix</keyword>
<keyword evidence="4" id="KW-1185">Reference proteome</keyword>
<evidence type="ECO:0000256" key="1">
    <source>
        <dbReference type="SAM" id="MobiDB-lite"/>
    </source>
</evidence>
<dbReference type="AlphaFoldDB" id="A0A6A5RES6"/>
<dbReference type="RefSeq" id="XP_033446042.1">
    <property type="nucleotide sequence ID" value="XM_033588409.1"/>
</dbReference>
<feature type="region of interest" description="Disordered" evidence="1">
    <location>
        <begin position="12"/>
        <end position="49"/>
    </location>
</feature>
<evidence type="ECO:0000313" key="4">
    <source>
        <dbReference type="Proteomes" id="UP000800082"/>
    </source>
</evidence>
<organism evidence="3 4">
    <name type="scientific">Didymella exigua CBS 183.55</name>
    <dbReference type="NCBI Taxonomy" id="1150837"/>
    <lineage>
        <taxon>Eukaryota</taxon>
        <taxon>Fungi</taxon>
        <taxon>Dikarya</taxon>
        <taxon>Ascomycota</taxon>
        <taxon>Pezizomycotina</taxon>
        <taxon>Dothideomycetes</taxon>
        <taxon>Pleosporomycetidae</taxon>
        <taxon>Pleosporales</taxon>
        <taxon>Pleosporineae</taxon>
        <taxon>Didymellaceae</taxon>
        <taxon>Didymella</taxon>
    </lineage>
</organism>
<feature type="compositionally biased region" description="Polar residues" evidence="1">
    <location>
        <begin position="35"/>
        <end position="44"/>
    </location>
</feature>
<sequence>MTLTEARLCRRGVAPVEGERGDKTQRSLPTRERNTSVNKHQGAQQHHHLRQSSMQLVASLLPKLPNAHTGQATNTGFRCLRGVGMRAVRCGPLHVPFTCQRHRKIFPGLPQVLGLATPAAACCMSTVRRAVRELISTSAGSLVTGLRASFVVAWWRVAYWLSALTLSVASLLFVECDGCAKEHRVYLCELLFIECSTIPPRLPIAC</sequence>
<evidence type="ECO:0000256" key="2">
    <source>
        <dbReference type="SAM" id="Phobius"/>
    </source>
</evidence>
<evidence type="ECO:0000313" key="3">
    <source>
        <dbReference type="EMBL" id="KAF1925790.1"/>
    </source>
</evidence>
<gene>
    <name evidence="3" type="ORF">M421DRAFT_231542</name>
</gene>
<feature type="transmembrane region" description="Helical" evidence="2">
    <location>
        <begin position="157"/>
        <end position="174"/>
    </location>
</feature>
<accession>A0A6A5RES6</accession>
<name>A0A6A5RES6_9PLEO</name>
<dbReference type="GeneID" id="54346056"/>
<keyword evidence="2" id="KW-0472">Membrane</keyword>
<reference evidence="3" key="1">
    <citation type="journal article" date="2020" name="Stud. Mycol.">
        <title>101 Dothideomycetes genomes: a test case for predicting lifestyles and emergence of pathogens.</title>
        <authorList>
            <person name="Haridas S."/>
            <person name="Albert R."/>
            <person name="Binder M."/>
            <person name="Bloem J."/>
            <person name="Labutti K."/>
            <person name="Salamov A."/>
            <person name="Andreopoulos B."/>
            <person name="Baker S."/>
            <person name="Barry K."/>
            <person name="Bills G."/>
            <person name="Bluhm B."/>
            <person name="Cannon C."/>
            <person name="Castanera R."/>
            <person name="Culley D."/>
            <person name="Daum C."/>
            <person name="Ezra D."/>
            <person name="Gonzalez J."/>
            <person name="Henrissat B."/>
            <person name="Kuo A."/>
            <person name="Liang C."/>
            <person name="Lipzen A."/>
            <person name="Lutzoni F."/>
            <person name="Magnuson J."/>
            <person name="Mondo S."/>
            <person name="Nolan M."/>
            <person name="Ohm R."/>
            <person name="Pangilinan J."/>
            <person name="Park H.-J."/>
            <person name="Ramirez L."/>
            <person name="Alfaro M."/>
            <person name="Sun H."/>
            <person name="Tritt A."/>
            <person name="Yoshinaga Y."/>
            <person name="Zwiers L.-H."/>
            <person name="Turgeon B."/>
            <person name="Goodwin S."/>
            <person name="Spatafora J."/>
            <person name="Crous P."/>
            <person name="Grigoriev I."/>
        </authorList>
    </citation>
    <scope>NUCLEOTIDE SEQUENCE</scope>
    <source>
        <strain evidence="3">CBS 183.55</strain>
    </source>
</reference>
<feature type="compositionally biased region" description="Basic and acidic residues" evidence="1">
    <location>
        <begin position="17"/>
        <end position="34"/>
    </location>
</feature>
<dbReference type="EMBL" id="ML978981">
    <property type="protein sequence ID" value="KAF1925790.1"/>
    <property type="molecule type" value="Genomic_DNA"/>
</dbReference>
<dbReference type="Proteomes" id="UP000800082">
    <property type="component" value="Unassembled WGS sequence"/>
</dbReference>